<accession>A0A8B3CRL5</accession>
<dbReference type="SUPFAM" id="SSF47413">
    <property type="entry name" value="lambda repressor-like DNA-binding domains"/>
    <property type="match status" value="1"/>
</dbReference>
<dbReference type="RefSeq" id="WP_118982668.1">
    <property type="nucleotide sequence ID" value="NZ_QHCS01000003.1"/>
</dbReference>
<sequence>MSNKIITIPIENIDFSTPGKRLRYAIKNILAMNDQDFATSIGKSQNYISYICNDKRPLLDKIAAEIEYIHRISGLWLTKGQGNAEVNTANDENFETVEKMKKRDFLWNKISNDKAEDTMISFYKELPPETRNLIYQMILAVAKDKQKST</sequence>
<dbReference type="EMBL" id="QHCS01000003">
    <property type="protein sequence ID" value="RHX85417.1"/>
    <property type="molecule type" value="Genomic_DNA"/>
</dbReference>
<dbReference type="Gene3D" id="1.10.260.40">
    <property type="entry name" value="lambda repressor-like DNA-binding domains"/>
    <property type="match status" value="1"/>
</dbReference>
<organism evidence="1 2">
    <name type="scientific">Leptospira stimsonii</name>
    <dbReference type="NCBI Taxonomy" id="2202203"/>
    <lineage>
        <taxon>Bacteria</taxon>
        <taxon>Pseudomonadati</taxon>
        <taxon>Spirochaetota</taxon>
        <taxon>Spirochaetia</taxon>
        <taxon>Leptospirales</taxon>
        <taxon>Leptospiraceae</taxon>
        <taxon>Leptospira</taxon>
    </lineage>
</organism>
<dbReference type="Proteomes" id="UP000266669">
    <property type="component" value="Unassembled WGS sequence"/>
</dbReference>
<proteinExistence type="predicted"/>
<evidence type="ECO:0000313" key="2">
    <source>
        <dbReference type="Proteomes" id="UP000266669"/>
    </source>
</evidence>
<dbReference type="InterPro" id="IPR010982">
    <property type="entry name" value="Lambda_DNA-bd_dom_sf"/>
</dbReference>
<dbReference type="AlphaFoldDB" id="A0A8B3CRL5"/>
<dbReference type="GO" id="GO:0003677">
    <property type="term" value="F:DNA binding"/>
    <property type="evidence" value="ECO:0007669"/>
    <property type="project" value="InterPro"/>
</dbReference>
<evidence type="ECO:0000313" key="1">
    <source>
        <dbReference type="EMBL" id="RHX85417.1"/>
    </source>
</evidence>
<reference evidence="2" key="1">
    <citation type="submission" date="2018-05" db="EMBL/GenBank/DDBJ databases">
        <title>Leptospira yasudae sp. nov. and Leptospira stimsonii sp. nov., two pathogenic species of the genus Leptospira isolated from environmental sources.</title>
        <authorList>
            <person name="Casanovas-Massana A."/>
            <person name="Hamond C."/>
            <person name="Santos L.A."/>
            <person name="Hacker K.P."/>
            <person name="Balassiano I."/>
            <person name="Medeiros M.A."/>
            <person name="Reis M.G."/>
            <person name="Ko A.I."/>
            <person name="Wunder E.A."/>
        </authorList>
    </citation>
    <scope>NUCLEOTIDE SEQUENCE [LARGE SCALE GENOMIC DNA]</scope>
    <source>
        <strain evidence="2">AMB6-RJ</strain>
    </source>
</reference>
<name>A0A8B3CRL5_9LEPT</name>
<comment type="caution">
    <text evidence="1">The sequence shown here is derived from an EMBL/GenBank/DDBJ whole genome shotgun (WGS) entry which is preliminary data.</text>
</comment>
<protein>
    <submittedName>
        <fullName evidence="1">Transcriptional regulator</fullName>
    </submittedName>
</protein>
<gene>
    <name evidence="1" type="ORF">DLM78_15090</name>
</gene>